<name>A0AAE4CB22_9ACTN</name>
<organism evidence="1 2">
    <name type="scientific">Catenuloplanes atrovinosus</name>
    <dbReference type="NCBI Taxonomy" id="137266"/>
    <lineage>
        <taxon>Bacteria</taxon>
        <taxon>Bacillati</taxon>
        <taxon>Actinomycetota</taxon>
        <taxon>Actinomycetes</taxon>
        <taxon>Micromonosporales</taxon>
        <taxon>Micromonosporaceae</taxon>
        <taxon>Catenuloplanes</taxon>
    </lineage>
</organism>
<reference evidence="1" key="1">
    <citation type="submission" date="2023-07" db="EMBL/GenBank/DDBJ databases">
        <title>Sequencing the genomes of 1000 actinobacteria strains.</title>
        <authorList>
            <person name="Klenk H.-P."/>
        </authorList>
    </citation>
    <scope>NUCLEOTIDE SEQUENCE</scope>
    <source>
        <strain evidence="1">DSM 44707</strain>
    </source>
</reference>
<dbReference type="AlphaFoldDB" id="A0AAE4CB22"/>
<keyword evidence="2" id="KW-1185">Reference proteome</keyword>
<sequence>MGRHHHAATTQPHTMQPHTLHGARVEYIGEDFAWYGHQFTVTHRAHVDGHPRYVLTDDHGTHRISANPTEISPTNDALTSTWTRHFRRIVEYISARHGAEYGEEIAEILQSIGHDVVSRRYARARRHLLDLEHHLNFINSDEYETSLALLVEVHGTTD</sequence>
<comment type="caution">
    <text evidence="1">The sequence shown here is derived from an EMBL/GenBank/DDBJ whole genome shotgun (WGS) entry which is preliminary data.</text>
</comment>
<dbReference type="RefSeq" id="WP_310370067.1">
    <property type="nucleotide sequence ID" value="NZ_JAVDYB010000001.1"/>
</dbReference>
<evidence type="ECO:0000313" key="1">
    <source>
        <dbReference type="EMBL" id="MDR7277648.1"/>
    </source>
</evidence>
<dbReference type="Proteomes" id="UP001183643">
    <property type="component" value="Unassembled WGS sequence"/>
</dbReference>
<gene>
    <name evidence="1" type="ORF">J2S41_004426</name>
</gene>
<accession>A0AAE4CB22</accession>
<protein>
    <submittedName>
        <fullName evidence="1">Uncharacterized protein</fullName>
    </submittedName>
</protein>
<dbReference type="EMBL" id="JAVDYB010000001">
    <property type="protein sequence ID" value="MDR7277648.1"/>
    <property type="molecule type" value="Genomic_DNA"/>
</dbReference>
<evidence type="ECO:0000313" key="2">
    <source>
        <dbReference type="Proteomes" id="UP001183643"/>
    </source>
</evidence>
<proteinExistence type="predicted"/>